<protein>
    <recommendedName>
        <fullName evidence="16">Glutamate receptor 1</fullName>
    </recommendedName>
</protein>
<dbReference type="Proteomes" id="UP000675881">
    <property type="component" value="Chromosome 1"/>
</dbReference>
<feature type="binding site" evidence="17">
    <location>
        <position position="672"/>
    </location>
    <ligand>
        <name>L-glutamate</name>
        <dbReference type="ChEBI" id="CHEBI:29985"/>
    </ligand>
</feature>
<keyword evidence="5" id="KW-0732">Signal</keyword>
<evidence type="ECO:0000256" key="10">
    <source>
        <dbReference type="ARBA" id="ARBA00023170"/>
    </source>
</evidence>
<evidence type="ECO:0000256" key="17">
    <source>
        <dbReference type="PIRSR" id="PIRSR601508-1"/>
    </source>
</evidence>
<dbReference type="PANTHER" id="PTHR18966">
    <property type="entry name" value="IONOTROPIC GLUTAMATE RECEPTOR"/>
    <property type="match status" value="1"/>
</dbReference>
<evidence type="ECO:0000256" key="6">
    <source>
        <dbReference type="ARBA" id="ARBA00022989"/>
    </source>
</evidence>
<evidence type="ECO:0000256" key="2">
    <source>
        <dbReference type="ARBA" id="ARBA00022448"/>
    </source>
</evidence>
<keyword evidence="12" id="KW-0628">Postsynaptic cell membrane</keyword>
<evidence type="ECO:0000256" key="19">
    <source>
        <dbReference type="PIRSR" id="PIRSR601508-3"/>
    </source>
</evidence>
<evidence type="ECO:0000256" key="11">
    <source>
        <dbReference type="ARBA" id="ARBA00023180"/>
    </source>
</evidence>
<dbReference type="Pfam" id="PF10613">
    <property type="entry name" value="Lig_chan-Glu_bd"/>
    <property type="match status" value="1"/>
</dbReference>
<dbReference type="InterPro" id="IPR001320">
    <property type="entry name" value="Iontro_rcpt_C"/>
</dbReference>
<feature type="binding site" evidence="17">
    <location>
        <position position="673"/>
    </location>
    <ligand>
        <name>L-glutamate</name>
        <dbReference type="ChEBI" id="CHEBI:29985"/>
    </ligand>
</feature>
<dbReference type="InterPro" id="IPR001508">
    <property type="entry name" value="Iono_Glu_rcpt_met"/>
</dbReference>
<evidence type="ECO:0000256" key="4">
    <source>
        <dbReference type="ARBA" id="ARBA00022692"/>
    </source>
</evidence>
<evidence type="ECO:0000259" key="21">
    <source>
        <dbReference type="SMART" id="SM00918"/>
    </source>
</evidence>
<dbReference type="SUPFAM" id="SSF53822">
    <property type="entry name" value="Periplasmic binding protein-like I"/>
    <property type="match status" value="1"/>
</dbReference>
<dbReference type="Gene3D" id="3.40.190.10">
    <property type="entry name" value="Periplasmic binding protein-like II"/>
    <property type="match status" value="1"/>
</dbReference>
<reference evidence="22" key="1">
    <citation type="submission" date="2021-02" db="EMBL/GenBank/DDBJ databases">
        <authorList>
            <person name="Bekaert M."/>
        </authorList>
    </citation>
    <scope>NUCLEOTIDE SEQUENCE</scope>
    <source>
        <strain evidence="22">IoA-00</strain>
    </source>
</reference>
<sequence>MRIISVLDHILVLFLIAIGTCRGNLPSKIRIAALLDEQGDEKHRLAFEYAVNRINQQPQLLNNRMLEAEVVRIAEYDSFTAQRVTCSLLEKGVIAIFGPQNSANADHIKSITDTLEIPFMDTRWNLDNIVPFGGDPDYTVNLHPDVKTLGRALIDIINAYGWDYVTILYEDNDSIIRIKELLDFTSEIASPDIFQFVMKQLVSTPEDGYREVLREIFKMKAKYIIVDCSRNVLADVLKQAQQIGMMSDDYFYVLTNLDAHTIDFEDFKHGGTNFTTIRLIDTSKPEVQSVIRSIVSAEFTKGRSFGVVEGYLDTNTALIYDAVHLFAFALSELMRAQDIIVTQTSCERNEPWKHGNSFANFMKIIKFNGLSGLTKFNPQGQRTHLELDILELQKNGMSLIGSWTTIDGLNISRVEEKVQVINPTNIMANRTFVVTLIENAPYTMLKLETKRLKGNDRFEGFAIDLMKDISEILDFNITFKLVDDGKYGNQDEHDFAVADLSITTARSTAVVFSMPWMTLGISIVYIKARPAPPDLLSFLSPFTLEVWIYTGFAFVFVSVVLYVLARFSPYEWNNPYPCIEEPEELENQFNIVNSFWFTIGSLMQQGSDVAPTATSTRLVAGMWYFFALIMISSYTANLAAFLTVETLEKPFESAEDLAKQTDIKYGVVEGGSTENFFKTSTFETYQKMWEFMSGVHRQESMMPGNSDGIEAVINRDGKYAFMMESSSIEYIIERECSLSQVGGLLDNKGYGIATAPGTPYKNLLDSAILRLQEDGVLFKRKTKCELGLPNVAGVFLVTLLGCIVAIFSALLELLYGAKLQADDLGTTWLNEIKEEIRFAFKCHGTSKTVRKPMSDVNSVGESDSHDLSINRGGRALLRKHSSIKNNKVVNDYAKSENSSSIYGLSKFVENKEKNISENQNDDGNSSNSLLLGHQIVHGYYDVISMVCKHSSHTEGTILIHCPEETNKPRNRENKYCCGAQNRRYCCNHADKLKEDPDFDPIGREDIIMRHNLPFWQTRKQHYYEISIAEDTSLVRNPILFKGLPKGIVLSSNGHMGSKVVDAKPVNLLPENSYFLNPLAYNEL</sequence>
<dbReference type="FunFam" id="3.40.190.10:FF:000060">
    <property type="entry name" value="Glutamate receptor ionotropic, kainate 1"/>
    <property type="match status" value="1"/>
</dbReference>
<evidence type="ECO:0000256" key="13">
    <source>
        <dbReference type="ARBA" id="ARBA00023286"/>
    </source>
</evidence>
<feature type="disulfide bond" evidence="19">
    <location>
        <begin position="736"/>
        <end position="784"/>
    </location>
</feature>
<dbReference type="InterPro" id="IPR028082">
    <property type="entry name" value="Peripla_BP_I"/>
</dbReference>
<evidence type="ECO:0000256" key="9">
    <source>
        <dbReference type="ARBA" id="ARBA00023136"/>
    </source>
</evidence>
<dbReference type="FunFam" id="3.40.190.10:FF:000210">
    <property type="entry name" value="Glutamate receptor ionotropic, kainate 1"/>
    <property type="match status" value="1"/>
</dbReference>
<evidence type="ECO:0000256" key="5">
    <source>
        <dbReference type="ARBA" id="ARBA00022729"/>
    </source>
</evidence>
<keyword evidence="2" id="KW-0813">Transport</keyword>
<dbReference type="FunFam" id="1.10.287.70:FF:000064">
    <property type="entry name" value="Glutamate receptor ionotropic, kainate"/>
    <property type="match status" value="1"/>
</dbReference>
<dbReference type="AlphaFoldDB" id="A0A7R8GZ34"/>
<dbReference type="InterPro" id="IPR001828">
    <property type="entry name" value="ANF_lig-bd_rcpt"/>
</dbReference>
<dbReference type="InterPro" id="IPR015683">
    <property type="entry name" value="Ionotropic_Glu_rcpt"/>
</dbReference>
<comment type="subcellular location">
    <subcellularLocation>
        <location evidence="15">Postsynaptic cell membrane</location>
        <topology evidence="15">Multi-pass membrane protein</topology>
    </subcellularLocation>
</comment>
<dbReference type="InterPro" id="IPR019594">
    <property type="entry name" value="Glu/Gly-bd"/>
</dbReference>
<dbReference type="SUPFAM" id="SSF53850">
    <property type="entry name" value="Periplasmic binding protein-like II"/>
    <property type="match status" value="1"/>
</dbReference>
<dbReference type="Gene3D" id="3.40.50.2300">
    <property type="match status" value="2"/>
</dbReference>
<evidence type="ECO:0000259" key="20">
    <source>
        <dbReference type="SMART" id="SM00079"/>
    </source>
</evidence>
<evidence type="ECO:0000256" key="18">
    <source>
        <dbReference type="PIRSR" id="PIRSR601508-2"/>
    </source>
</evidence>
<accession>A0A7R8GZ34</accession>
<keyword evidence="9" id="KW-0472">Membrane</keyword>
<keyword evidence="4" id="KW-0812">Transmembrane</keyword>
<name>A0A7R8GZ34_LEPSM</name>
<dbReference type="GO" id="GO:0008328">
    <property type="term" value="C:ionotropic glutamate receptor complex"/>
    <property type="evidence" value="ECO:0007669"/>
    <property type="project" value="UniProtKB-ARBA"/>
</dbReference>
<dbReference type="CDD" id="cd06382">
    <property type="entry name" value="PBP1_iGluR_Kainate"/>
    <property type="match status" value="1"/>
</dbReference>
<evidence type="ECO:0000256" key="15">
    <source>
        <dbReference type="ARBA" id="ARBA00034104"/>
    </source>
</evidence>
<dbReference type="SMART" id="SM00918">
    <property type="entry name" value="Lig_chan-Glu_bd"/>
    <property type="match status" value="1"/>
</dbReference>
<dbReference type="Pfam" id="PF00060">
    <property type="entry name" value="Lig_chan"/>
    <property type="match status" value="1"/>
</dbReference>
<dbReference type="PRINTS" id="PR00177">
    <property type="entry name" value="NMDARECEPTOR"/>
</dbReference>
<feature type="binding site" evidence="17">
    <location>
        <position position="501"/>
    </location>
    <ligand>
        <name>L-glutamate</name>
        <dbReference type="ChEBI" id="CHEBI:29985"/>
    </ligand>
</feature>
<dbReference type="SMART" id="SM00079">
    <property type="entry name" value="PBPe"/>
    <property type="match status" value="1"/>
</dbReference>
<evidence type="ECO:0000256" key="1">
    <source>
        <dbReference type="ARBA" id="ARBA00008685"/>
    </source>
</evidence>
<evidence type="ECO:0000256" key="7">
    <source>
        <dbReference type="ARBA" id="ARBA00023018"/>
    </source>
</evidence>
<evidence type="ECO:0000256" key="8">
    <source>
        <dbReference type="ARBA" id="ARBA00023065"/>
    </source>
</evidence>
<evidence type="ECO:0000313" key="22">
    <source>
        <dbReference type="EMBL" id="CAF2758512.1"/>
    </source>
</evidence>
<feature type="binding site" evidence="17">
    <location>
        <position position="506"/>
    </location>
    <ligand>
        <name>L-glutamate</name>
        <dbReference type="ChEBI" id="CHEBI:29985"/>
    </ligand>
</feature>
<keyword evidence="11" id="KW-0325">Glycoprotein</keyword>
<dbReference type="GO" id="GO:0004970">
    <property type="term" value="F:glutamate-gated receptor activity"/>
    <property type="evidence" value="ECO:0007669"/>
    <property type="project" value="UniProtKB-ARBA"/>
</dbReference>
<feature type="domain" description="Ionotropic glutamate receptor C-terminal" evidence="20">
    <location>
        <begin position="431"/>
        <end position="785"/>
    </location>
</feature>
<keyword evidence="13" id="KW-1071">Ligand-gated ion channel</keyword>
<dbReference type="EMBL" id="HG994580">
    <property type="protein sequence ID" value="CAF2758512.1"/>
    <property type="molecule type" value="Genomic_DNA"/>
</dbReference>
<feature type="site" description="Interaction with the cone snail toxin Con-ikot-ikot" evidence="18">
    <location>
        <position position="678"/>
    </location>
</feature>
<proteinExistence type="inferred from homology"/>
<gene>
    <name evidence="22" type="ORF">LSAA_1525</name>
</gene>
<keyword evidence="19" id="KW-1015">Disulfide bond</keyword>
<dbReference type="Gene3D" id="1.10.287.70">
    <property type="match status" value="1"/>
</dbReference>
<feature type="domain" description="Ionotropic glutamate receptor L-glutamate and glycine-binding" evidence="21">
    <location>
        <begin position="441"/>
        <end position="494"/>
    </location>
</feature>
<dbReference type="GO" id="GO:0045211">
    <property type="term" value="C:postsynaptic membrane"/>
    <property type="evidence" value="ECO:0007669"/>
    <property type="project" value="UniProtKB-SubCell"/>
</dbReference>
<organism evidence="22 23">
    <name type="scientific">Lepeophtheirus salmonis</name>
    <name type="common">Salmon louse</name>
    <name type="synonym">Caligus salmonis</name>
    <dbReference type="NCBI Taxonomy" id="72036"/>
    <lineage>
        <taxon>Eukaryota</taxon>
        <taxon>Metazoa</taxon>
        <taxon>Ecdysozoa</taxon>
        <taxon>Arthropoda</taxon>
        <taxon>Crustacea</taxon>
        <taxon>Multicrustacea</taxon>
        <taxon>Hexanauplia</taxon>
        <taxon>Copepoda</taxon>
        <taxon>Siphonostomatoida</taxon>
        <taxon>Caligidae</taxon>
        <taxon>Lepeophtheirus</taxon>
    </lineage>
</organism>
<evidence type="ECO:0000256" key="14">
    <source>
        <dbReference type="ARBA" id="ARBA00023303"/>
    </source>
</evidence>
<evidence type="ECO:0000256" key="12">
    <source>
        <dbReference type="ARBA" id="ARBA00023257"/>
    </source>
</evidence>
<keyword evidence="7" id="KW-0770">Synapse</keyword>
<keyword evidence="14" id="KW-0407">Ion channel</keyword>
<dbReference type="SUPFAM" id="SSF81324">
    <property type="entry name" value="Voltage-gated potassium channels"/>
    <property type="match status" value="1"/>
</dbReference>
<evidence type="ECO:0000256" key="3">
    <source>
        <dbReference type="ARBA" id="ARBA00022475"/>
    </source>
</evidence>
<evidence type="ECO:0000256" key="16">
    <source>
        <dbReference type="ARBA" id="ARBA00072754"/>
    </source>
</evidence>
<keyword evidence="3" id="KW-1003">Cell membrane</keyword>
<keyword evidence="8" id="KW-0406">Ion transport</keyword>
<dbReference type="OrthoDB" id="5984008at2759"/>
<keyword evidence="6" id="KW-1133">Transmembrane helix</keyword>
<dbReference type="Pfam" id="PF01094">
    <property type="entry name" value="ANF_receptor"/>
    <property type="match status" value="1"/>
</dbReference>
<feature type="binding site" evidence="17">
    <location>
        <position position="724"/>
    </location>
    <ligand>
        <name>L-glutamate</name>
        <dbReference type="ChEBI" id="CHEBI:29985"/>
    </ligand>
</feature>
<keyword evidence="23" id="KW-1185">Reference proteome</keyword>
<evidence type="ECO:0000313" key="23">
    <source>
        <dbReference type="Proteomes" id="UP000675881"/>
    </source>
</evidence>
<keyword evidence="10" id="KW-0675">Receptor</keyword>
<comment type="similarity">
    <text evidence="1">Belongs to the glutamate-gated ion channel (TC 1.A.10.1) family.</text>
</comment>